<dbReference type="Gene3D" id="1.25.40.10">
    <property type="entry name" value="Tetratricopeptide repeat domain"/>
    <property type="match status" value="1"/>
</dbReference>
<evidence type="ECO:0000313" key="3">
    <source>
        <dbReference type="Proteomes" id="UP000019335"/>
    </source>
</evidence>
<protein>
    <submittedName>
        <fullName evidence="2">Mitochondrial protein import receptor</fullName>
    </submittedName>
</protein>
<proteinExistence type="predicted"/>
<accession>W7TXT4</accession>
<evidence type="ECO:0000313" key="2">
    <source>
        <dbReference type="EMBL" id="EWM28348.1"/>
    </source>
</evidence>
<dbReference type="InterPro" id="IPR011990">
    <property type="entry name" value="TPR-like_helical_dom_sf"/>
</dbReference>
<gene>
    <name evidence="2" type="ORF">Naga_101564g2</name>
</gene>
<dbReference type="Proteomes" id="UP000019335">
    <property type="component" value="Chromosome 5"/>
</dbReference>
<reference evidence="2 3" key="1">
    <citation type="journal article" date="2014" name="Mol. Plant">
        <title>Chromosome Scale Genome Assembly and Transcriptome Profiling of Nannochloropsis gaditana in Nitrogen Depletion.</title>
        <authorList>
            <person name="Corteggiani Carpinelli E."/>
            <person name="Telatin A."/>
            <person name="Vitulo N."/>
            <person name="Forcato C."/>
            <person name="D'Angelo M."/>
            <person name="Schiavon R."/>
            <person name="Vezzi A."/>
            <person name="Giacometti G.M."/>
            <person name="Morosinotto T."/>
            <person name="Valle G."/>
        </authorList>
    </citation>
    <scope>NUCLEOTIDE SEQUENCE [LARGE SCALE GENOMIC DNA]</scope>
    <source>
        <strain evidence="2 3">B-31</strain>
    </source>
</reference>
<keyword evidence="2" id="KW-0675">Receptor</keyword>
<keyword evidence="3" id="KW-1185">Reference proteome</keyword>
<feature type="region of interest" description="Disordered" evidence="1">
    <location>
        <begin position="51"/>
        <end position="81"/>
    </location>
</feature>
<dbReference type="AlphaFoldDB" id="W7TXT4"/>
<name>W7TXT4_9STRA</name>
<comment type="caution">
    <text evidence="2">The sequence shown here is derived from an EMBL/GenBank/DDBJ whole genome shotgun (WGS) entry which is preliminary data.</text>
</comment>
<dbReference type="SUPFAM" id="SSF48452">
    <property type="entry name" value="TPR-like"/>
    <property type="match status" value="1"/>
</dbReference>
<feature type="compositionally biased region" description="Basic and acidic residues" evidence="1">
    <location>
        <begin position="54"/>
        <end position="81"/>
    </location>
</feature>
<organism evidence="2 3">
    <name type="scientific">Nannochloropsis gaditana</name>
    <dbReference type="NCBI Taxonomy" id="72520"/>
    <lineage>
        <taxon>Eukaryota</taxon>
        <taxon>Sar</taxon>
        <taxon>Stramenopiles</taxon>
        <taxon>Ochrophyta</taxon>
        <taxon>Eustigmatophyceae</taxon>
        <taxon>Eustigmatales</taxon>
        <taxon>Monodopsidaceae</taxon>
        <taxon>Nannochloropsis</taxon>
    </lineage>
</organism>
<sequence length="171" mass="18755">MSPPLTLALSSSPLKKMNVKSLLFSLLLATTTALLGLMYFRPALRFNLLPPSPPEKKDEERSAKEQNDTKGVEATAEGRDVDIKGVEEREYEEWGAKAVDAFKAGEYTDALQGFNQALELGGSMAGVSNQQNTLLSNRSACYERRSSVPAFMESQDQMSILKVKIVGSHLL</sequence>
<dbReference type="EMBL" id="AZIL01000341">
    <property type="protein sequence ID" value="EWM28348.1"/>
    <property type="molecule type" value="Genomic_DNA"/>
</dbReference>
<evidence type="ECO:0000256" key="1">
    <source>
        <dbReference type="SAM" id="MobiDB-lite"/>
    </source>
</evidence>